<evidence type="ECO:0000256" key="3">
    <source>
        <dbReference type="ARBA" id="ARBA00022679"/>
    </source>
</evidence>
<proteinExistence type="predicted"/>
<comment type="catalytic activity">
    <reaction evidence="8">
        <text>L-seryl-[protein] + ATP = O-phospho-L-seryl-[protein] + ADP + H(+)</text>
        <dbReference type="Rhea" id="RHEA:17989"/>
        <dbReference type="Rhea" id="RHEA-COMP:9863"/>
        <dbReference type="Rhea" id="RHEA-COMP:11604"/>
        <dbReference type="ChEBI" id="CHEBI:15378"/>
        <dbReference type="ChEBI" id="CHEBI:29999"/>
        <dbReference type="ChEBI" id="CHEBI:30616"/>
        <dbReference type="ChEBI" id="CHEBI:83421"/>
        <dbReference type="ChEBI" id="CHEBI:456216"/>
        <dbReference type="EC" id="2.7.11.1"/>
    </reaction>
</comment>
<feature type="compositionally biased region" description="Low complexity" evidence="9">
    <location>
        <begin position="365"/>
        <end position="376"/>
    </location>
</feature>
<dbReference type="GO" id="GO:0004674">
    <property type="term" value="F:protein serine/threonine kinase activity"/>
    <property type="evidence" value="ECO:0007669"/>
    <property type="project" value="UniProtKB-KW"/>
</dbReference>
<protein>
    <recommendedName>
        <fullName evidence="1">non-specific serine/threonine protein kinase</fullName>
        <ecNumber evidence="1">2.7.11.1</ecNumber>
    </recommendedName>
</protein>
<feature type="region of interest" description="Disordered" evidence="9">
    <location>
        <begin position="30"/>
        <end position="68"/>
    </location>
</feature>
<comment type="caution">
    <text evidence="10">The sequence shown here is derived from an EMBL/GenBank/DDBJ whole genome shotgun (WGS) entry which is preliminary data.</text>
</comment>
<feature type="compositionally biased region" description="Basic and acidic residues" evidence="9">
    <location>
        <begin position="57"/>
        <end position="68"/>
    </location>
</feature>
<keyword evidence="5 10" id="KW-0418">Kinase</keyword>
<comment type="catalytic activity">
    <reaction evidence="7">
        <text>L-threonyl-[protein] + ATP = O-phospho-L-threonyl-[protein] + ADP + H(+)</text>
        <dbReference type="Rhea" id="RHEA:46608"/>
        <dbReference type="Rhea" id="RHEA-COMP:11060"/>
        <dbReference type="Rhea" id="RHEA-COMP:11605"/>
        <dbReference type="ChEBI" id="CHEBI:15378"/>
        <dbReference type="ChEBI" id="CHEBI:30013"/>
        <dbReference type="ChEBI" id="CHEBI:30616"/>
        <dbReference type="ChEBI" id="CHEBI:61977"/>
        <dbReference type="ChEBI" id="CHEBI:456216"/>
        <dbReference type="EC" id="2.7.11.1"/>
    </reaction>
</comment>
<reference evidence="10" key="1">
    <citation type="submission" date="2019-05" db="EMBL/GenBank/DDBJ databases">
        <title>Annotation for the trematode Fasciolopsis buski.</title>
        <authorList>
            <person name="Choi Y.-J."/>
        </authorList>
    </citation>
    <scope>NUCLEOTIDE SEQUENCE</scope>
    <source>
        <strain evidence="10">HT</strain>
        <tissue evidence="10">Whole worm</tissue>
    </source>
</reference>
<dbReference type="EC" id="2.7.11.1" evidence="1"/>
<evidence type="ECO:0000256" key="7">
    <source>
        <dbReference type="ARBA" id="ARBA00047899"/>
    </source>
</evidence>
<keyword evidence="3" id="KW-0808">Transferase</keyword>
<dbReference type="GO" id="GO:0005737">
    <property type="term" value="C:cytoplasm"/>
    <property type="evidence" value="ECO:0007669"/>
    <property type="project" value="TreeGrafter"/>
</dbReference>
<evidence type="ECO:0000256" key="2">
    <source>
        <dbReference type="ARBA" id="ARBA00022527"/>
    </source>
</evidence>
<gene>
    <name evidence="10" type="ORF">FBUS_05348</name>
</gene>
<organism evidence="10 11">
    <name type="scientific">Fasciolopsis buskii</name>
    <dbReference type="NCBI Taxonomy" id="27845"/>
    <lineage>
        <taxon>Eukaryota</taxon>
        <taxon>Metazoa</taxon>
        <taxon>Spiralia</taxon>
        <taxon>Lophotrochozoa</taxon>
        <taxon>Platyhelminthes</taxon>
        <taxon>Trematoda</taxon>
        <taxon>Digenea</taxon>
        <taxon>Plagiorchiida</taxon>
        <taxon>Echinostomata</taxon>
        <taxon>Echinostomatoidea</taxon>
        <taxon>Fasciolidae</taxon>
        <taxon>Fasciolopsis</taxon>
    </lineage>
</organism>
<dbReference type="Proteomes" id="UP000728185">
    <property type="component" value="Unassembled WGS sequence"/>
</dbReference>
<dbReference type="EMBL" id="LUCM01010129">
    <property type="protein sequence ID" value="KAA0185891.1"/>
    <property type="molecule type" value="Genomic_DNA"/>
</dbReference>
<evidence type="ECO:0000256" key="9">
    <source>
        <dbReference type="SAM" id="MobiDB-lite"/>
    </source>
</evidence>
<dbReference type="PANTHER" id="PTHR47167">
    <property type="entry name" value="SERINE/THREONINE-PROTEIN KINASE TAO1-LIKE PROTEIN"/>
    <property type="match status" value="1"/>
</dbReference>
<evidence type="ECO:0000256" key="4">
    <source>
        <dbReference type="ARBA" id="ARBA00022741"/>
    </source>
</evidence>
<evidence type="ECO:0000256" key="8">
    <source>
        <dbReference type="ARBA" id="ARBA00048679"/>
    </source>
</evidence>
<dbReference type="AlphaFoldDB" id="A0A8E0RRP8"/>
<accession>A0A8E0RRP8</accession>
<sequence>MCKEFQRPGEVHAIKMETERKRAAAAESKLVRQLETATTSELKTAKKSWGRSLSPRDPSELGSVRHHDPLKVVRRRRQDLTNLEIRKTKHASLLQIQAMENHQLTQYITLEQKANDKMSALLLDQHTKLEVLDLTQQKQVHKMRLVQLQKQHEAKMNNQHQYIERTKVDLLKKHVLETKNLPKHLKQRELQIRKQFRDADGIQKMQFKLLHEEGIKACSRSLELNKRQILDNLKLEGKRKQADLGAHYKKTISELHKRLNAKGDSYQLANYQENQRQKTLKPQQEARLELKNRIYSSKESLEAAITKNAESAKEEPRKKTRHLMKRHLDALRAFDAKICSLGIDNAAVIVTSGRVLGSGKGGSPGPISGSFTGSSGQRPSDWRHSRAEFPPAWVRFPGSQFIDPAPSCAQCAFRDKVLQWTSPRD</sequence>
<keyword evidence="2" id="KW-0723">Serine/threonine-protein kinase</keyword>
<name>A0A8E0RRP8_9TREM</name>
<evidence type="ECO:0000313" key="10">
    <source>
        <dbReference type="EMBL" id="KAA0185891.1"/>
    </source>
</evidence>
<keyword evidence="6" id="KW-0067">ATP-binding</keyword>
<dbReference type="GO" id="GO:0005524">
    <property type="term" value="F:ATP binding"/>
    <property type="evidence" value="ECO:0007669"/>
    <property type="project" value="UniProtKB-KW"/>
</dbReference>
<dbReference type="OrthoDB" id="10016527at2759"/>
<dbReference type="PANTHER" id="PTHR47167:SF4">
    <property type="entry name" value="SERINE_THREONINE-PROTEIN KINASE TAO"/>
    <property type="match status" value="1"/>
</dbReference>
<evidence type="ECO:0000256" key="5">
    <source>
        <dbReference type="ARBA" id="ARBA00022777"/>
    </source>
</evidence>
<dbReference type="InterPro" id="IPR051234">
    <property type="entry name" value="TAO_STE20_kinase"/>
</dbReference>
<evidence type="ECO:0000256" key="6">
    <source>
        <dbReference type="ARBA" id="ARBA00022840"/>
    </source>
</evidence>
<evidence type="ECO:0000256" key="1">
    <source>
        <dbReference type="ARBA" id="ARBA00012513"/>
    </source>
</evidence>
<keyword evidence="11" id="KW-1185">Reference proteome</keyword>
<feature type="region of interest" description="Disordered" evidence="9">
    <location>
        <begin position="357"/>
        <end position="384"/>
    </location>
</feature>
<keyword evidence="4" id="KW-0547">Nucleotide-binding</keyword>
<evidence type="ECO:0000313" key="11">
    <source>
        <dbReference type="Proteomes" id="UP000728185"/>
    </source>
</evidence>